<dbReference type="OrthoDB" id="4062651at2759"/>
<name>A0A835THZ1_9ROSI</name>
<keyword evidence="2" id="KW-0067">ATP-binding</keyword>
<dbReference type="Proteomes" id="UP000657918">
    <property type="component" value="Unassembled WGS sequence"/>
</dbReference>
<dbReference type="GO" id="GO:0005886">
    <property type="term" value="C:plasma membrane"/>
    <property type="evidence" value="ECO:0007669"/>
    <property type="project" value="TreeGrafter"/>
</dbReference>
<evidence type="ECO:0000259" key="4">
    <source>
        <dbReference type="Pfam" id="PF07714"/>
    </source>
</evidence>
<evidence type="ECO:0000256" key="3">
    <source>
        <dbReference type="SAM" id="MobiDB-lite"/>
    </source>
</evidence>
<protein>
    <recommendedName>
        <fullName evidence="4">Serine-threonine/tyrosine-protein kinase catalytic domain-containing protein</fullName>
    </recommendedName>
</protein>
<feature type="region of interest" description="Disordered" evidence="3">
    <location>
        <begin position="320"/>
        <end position="346"/>
    </location>
</feature>
<feature type="compositionally biased region" description="Polar residues" evidence="3">
    <location>
        <begin position="17"/>
        <end position="36"/>
    </location>
</feature>
<dbReference type="InterPro" id="IPR001245">
    <property type="entry name" value="Ser-Thr/Tyr_kinase_cat_dom"/>
</dbReference>
<keyword evidence="6" id="KW-1185">Reference proteome</keyword>
<organism evidence="5 6">
    <name type="scientific">Salix dunnii</name>
    <dbReference type="NCBI Taxonomy" id="1413687"/>
    <lineage>
        <taxon>Eukaryota</taxon>
        <taxon>Viridiplantae</taxon>
        <taxon>Streptophyta</taxon>
        <taxon>Embryophyta</taxon>
        <taxon>Tracheophyta</taxon>
        <taxon>Spermatophyta</taxon>
        <taxon>Magnoliopsida</taxon>
        <taxon>eudicotyledons</taxon>
        <taxon>Gunneridae</taxon>
        <taxon>Pentapetalae</taxon>
        <taxon>rosids</taxon>
        <taxon>fabids</taxon>
        <taxon>Malpighiales</taxon>
        <taxon>Salicaceae</taxon>
        <taxon>Saliceae</taxon>
        <taxon>Salix</taxon>
    </lineage>
</organism>
<feature type="domain" description="Serine-threonine/tyrosine-protein kinase catalytic" evidence="4">
    <location>
        <begin position="108"/>
        <end position="188"/>
    </location>
</feature>
<dbReference type="PANTHER" id="PTHR27001:SF930">
    <property type="entry name" value="OS02G0821400 PROTEIN"/>
    <property type="match status" value="1"/>
</dbReference>
<dbReference type="Gene3D" id="1.10.510.10">
    <property type="entry name" value="Transferase(Phosphotransferase) domain 1"/>
    <property type="match status" value="2"/>
</dbReference>
<reference evidence="5 6" key="1">
    <citation type="submission" date="2020-10" db="EMBL/GenBank/DDBJ databases">
        <title>Plant Genome Project.</title>
        <authorList>
            <person name="Zhang R.-G."/>
        </authorList>
    </citation>
    <scope>NUCLEOTIDE SEQUENCE [LARGE SCALE GENOMIC DNA]</scope>
    <source>
        <strain evidence="5">FAFU-HL-1</strain>
        <tissue evidence="5">Leaf</tissue>
    </source>
</reference>
<dbReference type="SUPFAM" id="SSF56112">
    <property type="entry name" value="Protein kinase-like (PK-like)"/>
    <property type="match status" value="1"/>
</dbReference>
<accession>A0A835THZ1</accession>
<feature type="region of interest" description="Disordered" evidence="3">
    <location>
        <begin position="1"/>
        <end position="36"/>
    </location>
</feature>
<dbReference type="EMBL" id="JADGMS010000002">
    <property type="protein sequence ID" value="KAF9687839.1"/>
    <property type="molecule type" value="Genomic_DNA"/>
</dbReference>
<dbReference type="InterPro" id="IPR011009">
    <property type="entry name" value="Kinase-like_dom_sf"/>
</dbReference>
<evidence type="ECO:0000313" key="5">
    <source>
        <dbReference type="EMBL" id="KAF9687839.1"/>
    </source>
</evidence>
<dbReference type="GO" id="GO:0004672">
    <property type="term" value="F:protein kinase activity"/>
    <property type="evidence" value="ECO:0007669"/>
    <property type="project" value="InterPro"/>
</dbReference>
<proteinExistence type="predicted"/>
<comment type="caution">
    <text evidence="5">The sequence shown here is derived from an EMBL/GenBank/DDBJ whole genome shotgun (WGS) entry which is preliminary data.</text>
</comment>
<dbReference type="Pfam" id="PF07714">
    <property type="entry name" value="PK_Tyr_Ser-Thr"/>
    <property type="match status" value="1"/>
</dbReference>
<keyword evidence="1" id="KW-0547">Nucleotide-binding</keyword>
<evidence type="ECO:0000313" key="6">
    <source>
        <dbReference type="Proteomes" id="UP000657918"/>
    </source>
</evidence>
<dbReference type="GO" id="GO:0005524">
    <property type="term" value="F:ATP binding"/>
    <property type="evidence" value="ECO:0007669"/>
    <property type="project" value="UniProtKB-KW"/>
</dbReference>
<evidence type="ECO:0000256" key="2">
    <source>
        <dbReference type="ARBA" id="ARBA00022840"/>
    </source>
</evidence>
<sequence length="346" mass="38798">MKSSYSPSARRTPASGVRSTSGLVPYSRTPSTYSGRSKVNKRNLLLVVAKSVARVFGACLMPPEPDKNDSKAFGCSEEFKASSGKFVALDPTLLGAEEEGDVQIESANDKHLGVEFQSEIRTLAQVEHLNLVKFYGYLEHEDERIVLVEYVPNGTLREHLDCKHENFIDFAVRVDIAVDVAHAVTYLHMYTGRRPIEAKREMKERITAKWVQSSLFLHNPLCFSTQYIQAIKKFAEGNAIVILDPKLERSAANNLALEKILELASQCLAPGRQSRPSMRKCAEILWSIRKDYKEQSAADLLMQDKGGEIKASKQARSFLGIKSKEREKSGREGNSRREKSVISFKN</sequence>
<dbReference type="PANTHER" id="PTHR27001">
    <property type="entry name" value="OS01G0253100 PROTEIN"/>
    <property type="match status" value="1"/>
</dbReference>
<gene>
    <name evidence="5" type="ORF">SADUNF_Sadunf02G0134900</name>
</gene>
<evidence type="ECO:0000256" key="1">
    <source>
        <dbReference type="ARBA" id="ARBA00022741"/>
    </source>
</evidence>
<dbReference type="AlphaFoldDB" id="A0A835THZ1"/>
<feature type="compositionally biased region" description="Basic and acidic residues" evidence="3">
    <location>
        <begin position="322"/>
        <end position="340"/>
    </location>
</feature>